<comment type="caution">
    <text evidence="2">The sequence shown here is derived from an EMBL/GenBank/DDBJ whole genome shotgun (WGS) entry which is preliminary data.</text>
</comment>
<reference evidence="2" key="1">
    <citation type="submission" date="2023-01" db="EMBL/GenBank/DDBJ databases">
        <title>Genome-based studies on antimicrobial resistance profiles of Riemerella anatipestifer in China, 1994 to 2021.</title>
        <authorList>
            <person name="Yang Z."/>
            <person name="Zhu D."/>
        </authorList>
    </citation>
    <scope>NUCLEOTIDE SEQUENCE</scope>
    <source>
        <strain evidence="2">RCAD1218</strain>
    </source>
</reference>
<gene>
    <name evidence="2" type="ORF">PG303_07010</name>
</gene>
<keyword evidence="1" id="KW-0472">Membrane</keyword>
<keyword evidence="1" id="KW-1133">Transmembrane helix</keyword>
<dbReference type="RefSeq" id="WP_340306255.1">
    <property type="nucleotide sequence ID" value="NZ_JAFELU010000014.1"/>
</dbReference>
<dbReference type="EMBL" id="JAQZHK010000005">
    <property type="protein sequence ID" value="MDY3512959.1"/>
    <property type="molecule type" value="Genomic_DNA"/>
</dbReference>
<sequence>MIVFIFYILGFFVALVFLLAFIQGYIALFKKKPIISAVTLLVSASFWLIPNFALAGILFFAFNSFVTAYAKMIDKKVNPI</sequence>
<organism evidence="2 3">
    <name type="scientific">Riemerella anatipestifer</name>
    <name type="common">Moraxella anatipestifer</name>
    <dbReference type="NCBI Taxonomy" id="34085"/>
    <lineage>
        <taxon>Bacteria</taxon>
        <taxon>Pseudomonadati</taxon>
        <taxon>Bacteroidota</taxon>
        <taxon>Flavobacteriia</taxon>
        <taxon>Flavobacteriales</taxon>
        <taxon>Weeksellaceae</taxon>
        <taxon>Riemerella</taxon>
    </lineage>
</organism>
<name>A0AAP6HF06_RIEAN</name>
<dbReference type="Proteomes" id="UP001284033">
    <property type="component" value="Unassembled WGS sequence"/>
</dbReference>
<accession>A0AAP6HF06</accession>
<evidence type="ECO:0000313" key="3">
    <source>
        <dbReference type="Proteomes" id="UP001284033"/>
    </source>
</evidence>
<proteinExistence type="predicted"/>
<dbReference type="AlphaFoldDB" id="A0AAP6HF06"/>
<protein>
    <submittedName>
        <fullName evidence="2">Uncharacterized protein</fullName>
    </submittedName>
</protein>
<evidence type="ECO:0000313" key="2">
    <source>
        <dbReference type="EMBL" id="MDY3512959.1"/>
    </source>
</evidence>
<evidence type="ECO:0000256" key="1">
    <source>
        <dbReference type="SAM" id="Phobius"/>
    </source>
</evidence>
<feature type="transmembrane region" description="Helical" evidence="1">
    <location>
        <begin position="40"/>
        <end position="62"/>
    </location>
</feature>
<feature type="transmembrane region" description="Helical" evidence="1">
    <location>
        <begin position="6"/>
        <end position="28"/>
    </location>
</feature>
<keyword evidence="1" id="KW-0812">Transmembrane</keyword>